<dbReference type="Gene3D" id="3.40.640.10">
    <property type="entry name" value="Type I PLP-dependent aspartate aminotransferase-like (Major domain)"/>
    <property type="match status" value="1"/>
</dbReference>
<dbReference type="GO" id="GO:0008453">
    <property type="term" value="F:alanine-glyoxylate transaminase activity"/>
    <property type="evidence" value="ECO:0007669"/>
    <property type="project" value="UniProtKB-EC"/>
</dbReference>
<sequence>MSELLARRKKVAAHSNLNYYQEPLHAVKAKDTRIWDAEGREYLDAIGGIVSISVGHNHPKVKAALKEMFDQDFIQHPSVLYLSEPHVRLCENLANAAPEGLDRVMVTNSGSEANEYASMAARAATGEEMIIALKLGYHGGTQLTLNLCGHSTWKFRGQPFAGVAHATQPDCYRCPFGQTKGSCGLECAKDVENTIQTVTHGKIAGVIVEPIQGVGGFVEPPVEYHAEVYRICKKYGGMYISDEVQTGIGRTGESFFAISQSGITPDMITLAKSLGNGAPVGAVVMSEECSQALIGKTHFNTFGGDPYQALQAALTIEIMQEENLIENIRQQGAYLKDGLMNLKEKYSLIGDVRGRGLMLGLELVKDRQSKEHATAETAQMMEETRKRGLLIGKGGLFGNVIRMAPPYTITRSDCDEILRILDESFAALKA</sequence>
<evidence type="ECO:0000256" key="5">
    <source>
        <dbReference type="ARBA" id="ARBA00022576"/>
    </source>
</evidence>
<dbReference type="InterPro" id="IPR049704">
    <property type="entry name" value="Aminotrans_3_PPA_site"/>
</dbReference>
<dbReference type="Proteomes" id="UP000231019">
    <property type="component" value="Unassembled WGS sequence"/>
</dbReference>
<dbReference type="EC" id="2.6.1.44" evidence="4"/>
<dbReference type="AlphaFoldDB" id="A0A2M7G5L7"/>
<proteinExistence type="inferred from homology"/>
<comment type="caution">
    <text evidence="10">The sequence shown here is derived from an EMBL/GenBank/DDBJ whole genome shotgun (WGS) entry which is preliminary data.</text>
</comment>
<comment type="subunit">
    <text evidence="3">Homotetramer.</text>
</comment>
<keyword evidence="6 10" id="KW-0808">Transferase</keyword>
<evidence type="ECO:0000256" key="2">
    <source>
        <dbReference type="ARBA" id="ARBA00008954"/>
    </source>
</evidence>
<evidence type="ECO:0000256" key="7">
    <source>
        <dbReference type="ARBA" id="ARBA00022898"/>
    </source>
</evidence>
<dbReference type="PROSITE" id="PS00600">
    <property type="entry name" value="AA_TRANSFER_CLASS_3"/>
    <property type="match status" value="1"/>
</dbReference>
<keyword evidence="5 10" id="KW-0032">Aminotransferase</keyword>
<dbReference type="InterPro" id="IPR005814">
    <property type="entry name" value="Aminotrans_3"/>
</dbReference>
<dbReference type="EMBL" id="PFFQ01000026">
    <property type="protein sequence ID" value="PIW17203.1"/>
    <property type="molecule type" value="Genomic_DNA"/>
</dbReference>
<dbReference type="InterPro" id="IPR015421">
    <property type="entry name" value="PyrdxlP-dep_Trfase_major"/>
</dbReference>
<evidence type="ECO:0000256" key="6">
    <source>
        <dbReference type="ARBA" id="ARBA00022679"/>
    </source>
</evidence>
<dbReference type="GO" id="GO:0030170">
    <property type="term" value="F:pyridoxal phosphate binding"/>
    <property type="evidence" value="ECO:0007669"/>
    <property type="project" value="InterPro"/>
</dbReference>
<dbReference type="InterPro" id="IPR015424">
    <property type="entry name" value="PyrdxlP-dep_Trfase"/>
</dbReference>
<evidence type="ECO:0000256" key="8">
    <source>
        <dbReference type="ARBA" id="ARBA00022946"/>
    </source>
</evidence>
<keyword evidence="7 9" id="KW-0663">Pyridoxal phosphate</keyword>
<dbReference type="CDD" id="cd00610">
    <property type="entry name" value="OAT_like"/>
    <property type="match status" value="1"/>
</dbReference>
<name>A0A2M7G5L7_9BACT</name>
<evidence type="ECO:0000313" key="10">
    <source>
        <dbReference type="EMBL" id="PIW17203.1"/>
    </source>
</evidence>
<dbReference type="PANTHER" id="PTHR45688:SF3">
    <property type="entry name" value="ALANINE--GLYOXYLATE AMINOTRANSFERASE 2, MITOCHONDRIAL"/>
    <property type="match status" value="1"/>
</dbReference>
<dbReference type="PIRSF" id="PIRSF000521">
    <property type="entry name" value="Transaminase_4ab_Lys_Orn"/>
    <property type="match status" value="1"/>
</dbReference>
<comment type="cofactor">
    <cofactor evidence="1">
        <name>pyridoxal 5'-phosphate</name>
        <dbReference type="ChEBI" id="CHEBI:597326"/>
    </cofactor>
</comment>
<protein>
    <recommendedName>
        <fullName evidence="4">alanine--glyoxylate transaminase</fullName>
        <ecNumber evidence="4">2.6.1.44</ecNumber>
    </recommendedName>
</protein>
<dbReference type="InterPro" id="IPR015422">
    <property type="entry name" value="PyrdxlP-dep_Trfase_small"/>
</dbReference>
<keyword evidence="8" id="KW-0809">Transit peptide</keyword>
<dbReference type="SUPFAM" id="SSF53383">
    <property type="entry name" value="PLP-dependent transferases"/>
    <property type="match status" value="1"/>
</dbReference>
<evidence type="ECO:0000313" key="11">
    <source>
        <dbReference type="Proteomes" id="UP000231019"/>
    </source>
</evidence>
<evidence type="ECO:0000256" key="3">
    <source>
        <dbReference type="ARBA" id="ARBA00011881"/>
    </source>
</evidence>
<organism evidence="10 11">
    <name type="scientific">bacterium (Candidatus Blackallbacteria) CG17_big_fil_post_rev_8_21_14_2_50_48_46</name>
    <dbReference type="NCBI Taxonomy" id="2014261"/>
    <lineage>
        <taxon>Bacteria</taxon>
        <taxon>Candidatus Blackallbacteria</taxon>
    </lineage>
</organism>
<evidence type="ECO:0000256" key="1">
    <source>
        <dbReference type="ARBA" id="ARBA00001933"/>
    </source>
</evidence>
<comment type="similarity">
    <text evidence="2 9">Belongs to the class-III pyridoxal-phosphate-dependent aminotransferase family.</text>
</comment>
<reference evidence="10 11" key="1">
    <citation type="submission" date="2017-09" db="EMBL/GenBank/DDBJ databases">
        <title>Depth-based differentiation of microbial function through sediment-hosted aquifers and enrichment of novel symbionts in the deep terrestrial subsurface.</title>
        <authorList>
            <person name="Probst A.J."/>
            <person name="Ladd B."/>
            <person name="Jarett J.K."/>
            <person name="Geller-Mcgrath D.E."/>
            <person name="Sieber C.M."/>
            <person name="Emerson J.B."/>
            <person name="Anantharaman K."/>
            <person name="Thomas B.C."/>
            <person name="Malmstrom R."/>
            <person name="Stieglmeier M."/>
            <person name="Klingl A."/>
            <person name="Woyke T."/>
            <person name="Ryan C.M."/>
            <person name="Banfield J.F."/>
        </authorList>
    </citation>
    <scope>NUCLEOTIDE SEQUENCE [LARGE SCALE GENOMIC DNA]</scope>
    <source>
        <strain evidence="10">CG17_big_fil_post_rev_8_21_14_2_50_48_46</strain>
    </source>
</reference>
<dbReference type="Gene3D" id="3.90.1150.10">
    <property type="entry name" value="Aspartate Aminotransferase, domain 1"/>
    <property type="match status" value="1"/>
</dbReference>
<evidence type="ECO:0000256" key="9">
    <source>
        <dbReference type="RuleBase" id="RU003560"/>
    </source>
</evidence>
<accession>A0A2M7G5L7</accession>
<evidence type="ECO:0000256" key="4">
    <source>
        <dbReference type="ARBA" id="ARBA00013049"/>
    </source>
</evidence>
<dbReference type="Pfam" id="PF00202">
    <property type="entry name" value="Aminotran_3"/>
    <property type="match status" value="1"/>
</dbReference>
<gene>
    <name evidence="10" type="ORF">COW36_09530</name>
</gene>
<dbReference type="PANTHER" id="PTHR45688">
    <property type="match status" value="1"/>
</dbReference>